<evidence type="ECO:0000313" key="3">
    <source>
        <dbReference type="EMBL" id="QSR87520.1"/>
    </source>
</evidence>
<dbReference type="EMBL" id="CP065956">
    <property type="protein sequence ID" value="QSR87520.1"/>
    <property type="molecule type" value="Genomic_DNA"/>
</dbReference>
<name>A0ABX7PXF9_9BACT</name>
<proteinExistence type="predicted"/>
<keyword evidence="2" id="KW-0472">Membrane</keyword>
<gene>
    <name evidence="3" type="ORF">EM20IM_04145</name>
</gene>
<keyword evidence="2" id="KW-1133">Transmembrane helix</keyword>
<evidence type="ECO:0000256" key="2">
    <source>
        <dbReference type="SAM" id="Phobius"/>
    </source>
</evidence>
<feature type="region of interest" description="Disordered" evidence="1">
    <location>
        <begin position="1"/>
        <end position="61"/>
    </location>
</feature>
<feature type="transmembrane region" description="Helical" evidence="2">
    <location>
        <begin position="211"/>
        <end position="235"/>
    </location>
</feature>
<feature type="compositionally biased region" description="Polar residues" evidence="1">
    <location>
        <begin position="32"/>
        <end position="44"/>
    </location>
</feature>
<reference evidence="3 4" key="1">
    <citation type="submission" date="2020-12" db="EMBL/GenBank/DDBJ databases">
        <authorList>
            <person name="Awala S.I."/>
            <person name="Gwak J.-H."/>
            <person name="Kim S.-J."/>
            <person name="Rhee S.-K."/>
        </authorList>
    </citation>
    <scope>NUCLEOTIDE SEQUENCE [LARGE SCALE GENOMIC DNA]</scope>
    <source>
        <strain evidence="3 4">IT5</strain>
    </source>
</reference>
<accession>A0ABX7PXF9</accession>
<keyword evidence="4" id="KW-1185">Reference proteome</keyword>
<dbReference type="Proteomes" id="UP000663088">
    <property type="component" value="Chromosome"/>
</dbReference>
<keyword evidence="2" id="KW-0812">Transmembrane</keyword>
<sequence length="239" mass="27344">MKPFKANWSIPSKSSFPFPSSRNPLPTKEDQNTALENPALQQGHSLSSSFPSSVQSEGKDDPHRYWKAAISRLPAEKREMAWEWYMDHCQGEKPLDTLPGLLLLLEANAAYLDSIPKEVSRLLQNLASNNFSSLEEGLKELRNFVGYLENYQKQVEEVIHTLAESHQEIKQIVVEEKTRKDKDLLQRDELVKKLLAGVESLEKKKHLLRIWAVWFLLAVGFIGGAALFFLLKILFPKIF</sequence>
<dbReference type="RefSeq" id="WP_206847967.1">
    <property type="nucleotide sequence ID" value="NZ_CP065956.1"/>
</dbReference>
<organism evidence="3 4">
    <name type="scientific">Candidatus Methylacidiphilum infernorum</name>
    <dbReference type="NCBI Taxonomy" id="511746"/>
    <lineage>
        <taxon>Bacteria</taxon>
        <taxon>Pseudomonadati</taxon>
        <taxon>Verrucomicrobiota</taxon>
        <taxon>Methylacidiphilae</taxon>
        <taxon>Methylacidiphilales</taxon>
        <taxon>Methylacidiphilaceae</taxon>
        <taxon>Methylacidiphilum (ex Ratnadevi et al. 2023)</taxon>
    </lineage>
</organism>
<feature type="compositionally biased region" description="Low complexity" evidence="1">
    <location>
        <begin position="45"/>
        <end position="56"/>
    </location>
</feature>
<evidence type="ECO:0000313" key="4">
    <source>
        <dbReference type="Proteomes" id="UP000663088"/>
    </source>
</evidence>
<protein>
    <submittedName>
        <fullName evidence="3">Uncharacterized protein</fullName>
    </submittedName>
</protein>
<evidence type="ECO:0000256" key="1">
    <source>
        <dbReference type="SAM" id="MobiDB-lite"/>
    </source>
</evidence>
<feature type="compositionally biased region" description="Low complexity" evidence="1">
    <location>
        <begin position="9"/>
        <end position="26"/>
    </location>
</feature>